<organism evidence="2">
    <name type="scientific">uncultured Desulfobacteraceae bacterium</name>
    <dbReference type="NCBI Taxonomy" id="218296"/>
    <lineage>
        <taxon>Bacteria</taxon>
        <taxon>Pseudomonadati</taxon>
        <taxon>Thermodesulfobacteriota</taxon>
        <taxon>Desulfobacteria</taxon>
        <taxon>Desulfobacterales</taxon>
        <taxon>Desulfobacteraceae</taxon>
        <taxon>environmental samples</taxon>
    </lineage>
</organism>
<dbReference type="EMBL" id="CAACVI010000017">
    <property type="protein sequence ID" value="VEN74043.1"/>
    <property type="molecule type" value="Genomic_DNA"/>
</dbReference>
<dbReference type="GO" id="GO:0003677">
    <property type="term" value="F:DNA binding"/>
    <property type="evidence" value="ECO:0007669"/>
    <property type="project" value="UniProtKB-KW"/>
</dbReference>
<name>A0A484HHW1_9BACT</name>
<evidence type="ECO:0000313" key="2">
    <source>
        <dbReference type="EMBL" id="VEN74043.1"/>
    </source>
</evidence>
<protein>
    <submittedName>
        <fullName evidence="2">DNA-binding protein</fullName>
    </submittedName>
</protein>
<keyword evidence="2" id="KW-0238">DNA-binding</keyword>
<dbReference type="PROSITE" id="PS50910">
    <property type="entry name" value="HEPN"/>
    <property type="match status" value="1"/>
</dbReference>
<reference evidence="2" key="1">
    <citation type="submission" date="2019-01" db="EMBL/GenBank/DDBJ databases">
        <authorList>
            <consortium name="Genoscope - CEA"/>
            <person name="William W."/>
        </authorList>
    </citation>
    <scope>NUCLEOTIDE SEQUENCE</scope>
    <source>
        <strain evidence="2">CR-1</strain>
    </source>
</reference>
<accession>A0A484HHW1</accession>
<gene>
    <name evidence="2" type="ORF">EPICR_240004</name>
</gene>
<dbReference type="InterPro" id="IPR007842">
    <property type="entry name" value="HEPN_dom"/>
</dbReference>
<sequence>MDKGEIINYWTKSSDKDFKTMNNLFASKDYAWCLFIGHLVIEKLLKAYYVKHVDTATPHVHNLLMIAEKSSLTLTENQKDFLQTVTRFNIQARYDDFKFEFHQKCSKAFTQEWVEKIKEFREWIKNELMTS</sequence>
<evidence type="ECO:0000259" key="1">
    <source>
        <dbReference type="PROSITE" id="PS50910"/>
    </source>
</evidence>
<dbReference type="Pfam" id="PF05168">
    <property type="entry name" value="HEPN"/>
    <property type="match status" value="1"/>
</dbReference>
<dbReference type="AlphaFoldDB" id="A0A484HHW1"/>
<dbReference type="Gene3D" id="1.20.120.330">
    <property type="entry name" value="Nucleotidyltransferases domain 2"/>
    <property type="match status" value="1"/>
</dbReference>
<feature type="domain" description="HEPN" evidence="1">
    <location>
        <begin position="11"/>
        <end position="124"/>
    </location>
</feature>
<dbReference type="SUPFAM" id="SSF81593">
    <property type="entry name" value="Nucleotidyltransferase substrate binding subunit/domain"/>
    <property type="match status" value="1"/>
</dbReference>
<proteinExistence type="predicted"/>